<dbReference type="Pfam" id="PF00196">
    <property type="entry name" value="GerE"/>
    <property type="match status" value="1"/>
</dbReference>
<gene>
    <name evidence="4" type="ORF">ACFFTR_44330</name>
</gene>
<dbReference type="EMBL" id="JBHMCA010000071">
    <property type="protein sequence ID" value="MFB9450151.1"/>
    <property type="molecule type" value="Genomic_DNA"/>
</dbReference>
<comment type="caution">
    <text evidence="4">The sequence shown here is derived from an EMBL/GenBank/DDBJ whole genome shotgun (WGS) entry which is preliminary data.</text>
</comment>
<dbReference type="InterPro" id="IPR041664">
    <property type="entry name" value="AAA_16"/>
</dbReference>
<dbReference type="SUPFAM" id="SSF52540">
    <property type="entry name" value="P-loop containing nucleoside triphosphate hydrolases"/>
    <property type="match status" value="1"/>
</dbReference>
<dbReference type="InterPro" id="IPR027417">
    <property type="entry name" value="P-loop_NTPase"/>
</dbReference>
<keyword evidence="5" id="KW-1185">Reference proteome</keyword>
<evidence type="ECO:0000313" key="4">
    <source>
        <dbReference type="EMBL" id="MFB9450151.1"/>
    </source>
</evidence>
<dbReference type="InterPro" id="IPR016032">
    <property type="entry name" value="Sig_transdc_resp-reg_C-effctor"/>
</dbReference>
<accession>A0ABV5MMQ1</accession>
<dbReference type="Gene3D" id="1.10.10.10">
    <property type="entry name" value="Winged helix-like DNA-binding domain superfamily/Winged helix DNA-binding domain"/>
    <property type="match status" value="1"/>
</dbReference>
<reference evidence="4 5" key="1">
    <citation type="submission" date="2024-09" db="EMBL/GenBank/DDBJ databases">
        <authorList>
            <person name="Sun Q."/>
            <person name="Mori K."/>
        </authorList>
    </citation>
    <scope>NUCLEOTIDE SEQUENCE [LARGE SCALE GENOMIC DNA]</scope>
    <source>
        <strain evidence="4 5">JCM 3307</strain>
    </source>
</reference>
<keyword evidence="1" id="KW-0547">Nucleotide-binding</keyword>
<dbReference type="InterPro" id="IPR000792">
    <property type="entry name" value="Tscrpt_reg_LuxR_C"/>
</dbReference>
<dbReference type="CDD" id="cd06170">
    <property type="entry name" value="LuxR_C_like"/>
    <property type="match status" value="1"/>
</dbReference>
<dbReference type="PANTHER" id="PTHR16305:SF35">
    <property type="entry name" value="TRANSCRIPTIONAL ACTIVATOR DOMAIN"/>
    <property type="match status" value="1"/>
</dbReference>
<dbReference type="PRINTS" id="PR00038">
    <property type="entry name" value="HTHLUXR"/>
</dbReference>
<evidence type="ECO:0000256" key="1">
    <source>
        <dbReference type="ARBA" id="ARBA00022741"/>
    </source>
</evidence>
<feature type="domain" description="HTH luxR-type" evidence="3">
    <location>
        <begin position="765"/>
        <end position="830"/>
    </location>
</feature>
<evidence type="ECO:0000259" key="3">
    <source>
        <dbReference type="PROSITE" id="PS50043"/>
    </source>
</evidence>
<dbReference type="Proteomes" id="UP001589608">
    <property type="component" value="Unassembled WGS sequence"/>
</dbReference>
<dbReference type="InterPro" id="IPR036388">
    <property type="entry name" value="WH-like_DNA-bd_sf"/>
</dbReference>
<dbReference type="SUPFAM" id="SSF46894">
    <property type="entry name" value="C-terminal effector domain of the bipartite response regulators"/>
    <property type="match status" value="1"/>
</dbReference>
<dbReference type="SMART" id="SM00421">
    <property type="entry name" value="HTH_LUXR"/>
    <property type="match status" value="1"/>
</dbReference>
<dbReference type="PANTHER" id="PTHR16305">
    <property type="entry name" value="TESTICULAR SOLUBLE ADENYLYL CYCLASE"/>
    <property type="match status" value="1"/>
</dbReference>
<dbReference type="Pfam" id="PF13191">
    <property type="entry name" value="AAA_16"/>
    <property type="match status" value="1"/>
</dbReference>
<dbReference type="RefSeq" id="WP_223092337.1">
    <property type="nucleotide sequence ID" value="NZ_CP061913.1"/>
</dbReference>
<protein>
    <submittedName>
        <fullName evidence="4">AAA family ATPase</fullName>
    </submittedName>
</protein>
<proteinExistence type="predicted"/>
<keyword evidence="2" id="KW-0067">ATP-binding</keyword>
<organism evidence="4 5">
    <name type="scientific">Dactylosporangium vinaceum</name>
    <dbReference type="NCBI Taxonomy" id="53362"/>
    <lineage>
        <taxon>Bacteria</taxon>
        <taxon>Bacillati</taxon>
        <taxon>Actinomycetota</taxon>
        <taxon>Actinomycetes</taxon>
        <taxon>Micromonosporales</taxon>
        <taxon>Micromonosporaceae</taxon>
        <taxon>Dactylosporangium</taxon>
    </lineage>
</organism>
<evidence type="ECO:0000313" key="5">
    <source>
        <dbReference type="Proteomes" id="UP001589608"/>
    </source>
</evidence>
<sequence>MHLSGRAIELDHLDRAWRAAATRSGALVVGGPAGIGKSALVDAFVAQRGGRVLRGRCREVGGDALAYGPFRAALADPAPLDPARPRSVVTGEVLARLEAAAPVVLVLEDLQWADQPSRELFAALPGALRRPGVLVLGTRRGDAGPGGLRLGPLDEAATGELLAERLGHRPGSSVVAGVWEYSRGNPLMITAAADVADPPESHDELLLLPLRGLPAESRAAVRVAAVLGTDVDEAVLGRIAGRVRERLRPAVAAGLLVVCAGGYRFRHSLVRAAVYAELRDGERARLHALAAGAITARLGFRPSTAALVELAEHWHAAGDADRAFDAAWRAAGAIGPAYAGQLRMLERVAAAWPRVFDPGFRTGTDRVAVLAAAAVAALHAGAYERGLALAGAALDETREPARRAVLLETRSRLRSRLGDDDIAGLRAALALAPRNNRIRAALAARLEALTRSVEARVLAEEAAADRDPAVRAVALATLASAATDPQPGADPSGSGAAVALRRAREAMDLARQSGDDDAELLARAVEAAALEAAGDSRAAAAAAAAGLEAARHTMLWPTRGATLATALAGSLLALGEWSRARTVLAEAHDGRPPQRYRAVLATTTAWLDAVEGDAEAAAAGADEAAALFGGQYTGGHFLVPLWEVRALLGERPPFGDGRLPMVPAAAWSLLLTHPDRSLARRLPVNGPVQRAASLTLHARWDEAIAAWRAVGHPFRLAQTLLMAAHATRDRSTAAARARESLALATRLGARPLAAAASALVHSERLEPGPARLTARETEVLRLLAAGRTNKQIGAALGISPKTAGVHTTNILGKLGVNSRGDAAAVARRRGLLA</sequence>
<dbReference type="PROSITE" id="PS50043">
    <property type="entry name" value="HTH_LUXR_2"/>
    <property type="match status" value="1"/>
</dbReference>
<evidence type="ECO:0000256" key="2">
    <source>
        <dbReference type="ARBA" id="ARBA00022840"/>
    </source>
</evidence>
<name>A0ABV5MMQ1_9ACTN</name>